<evidence type="ECO:0000313" key="2">
    <source>
        <dbReference type="Proteomes" id="UP001454036"/>
    </source>
</evidence>
<gene>
    <name evidence="1" type="ORF">LIER_09318</name>
</gene>
<comment type="caution">
    <text evidence="1">The sequence shown here is derived from an EMBL/GenBank/DDBJ whole genome shotgun (WGS) entry which is preliminary data.</text>
</comment>
<dbReference type="AlphaFoldDB" id="A0AAV3PGG0"/>
<proteinExistence type="predicted"/>
<name>A0AAV3PGG0_LITER</name>
<protein>
    <submittedName>
        <fullName evidence="1">Uncharacterized protein</fullName>
    </submittedName>
</protein>
<keyword evidence="2" id="KW-1185">Reference proteome</keyword>
<reference evidence="1 2" key="1">
    <citation type="submission" date="2024-01" db="EMBL/GenBank/DDBJ databases">
        <title>The complete chloroplast genome sequence of Lithospermum erythrorhizon: insights into the phylogenetic relationship among Boraginaceae species and the maternal lineages of purple gromwells.</title>
        <authorList>
            <person name="Okada T."/>
            <person name="Watanabe K."/>
        </authorList>
    </citation>
    <scope>NUCLEOTIDE SEQUENCE [LARGE SCALE GENOMIC DNA]</scope>
</reference>
<organism evidence="1 2">
    <name type="scientific">Lithospermum erythrorhizon</name>
    <name type="common">Purple gromwell</name>
    <name type="synonym">Lithospermum officinale var. erythrorhizon</name>
    <dbReference type="NCBI Taxonomy" id="34254"/>
    <lineage>
        <taxon>Eukaryota</taxon>
        <taxon>Viridiplantae</taxon>
        <taxon>Streptophyta</taxon>
        <taxon>Embryophyta</taxon>
        <taxon>Tracheophyta</taxon>
        <taxon>Spermatophyta</taxon>
        <taxon>Magnoliopsida</taxon>
        <taxon>eudicotyledons</taxon>
        <taxon>Gunneridae</taxon>
        <taxon>Pentapetalae</taxon>
        <taxon>asterids</taxon>
        <taxon>lamiids</taxon>
        <taxon>Boraginales</taxon>
        <taxon>Boraginaceae</taxon>
        <taxon>Boraginoideae</taxon>
        <taxon>Lithospermeae</taxon>
        <taxon>Lithospermum</taxon>
    </lineage>
</organism>
<evidence type="ECO:0000313" key="1">
    <source>
        <dbReference type="EMBL" id="GAA0150361.1"/>
    </source>
</evidence>
<dbReference type="EMBL" id="BAABME010001576">
    <property type="protein sequence ID" value="GAA0150361.1"/>
    <property type="molecule type" value="Genomic_DNA"/>
</dbReference>
<sequence length="93" mass="11044">MVSLQSLKAEFMYEVIPQRERTLEEIIDLGLHHYIYEEMLWENDEKADPGHNTEVARILNKYPDKWMYGTSTNIPYGMNVVRQIVRGPQKWST</sequence>
<dbReference type="Proteomes" id="UP001454036">
    <property type="component" value="Unassembled WGS sequence"/>
</dbReference>
<accession>A0AAV3PGG0</accession>